<dbReference type="EMBL" id="JANJYI010000009">
    <property type="protein sequence ID" value="KAK2634185.1"/>
    <property type="molecule type" value="Genomic_DNA"/>
</dbReference>
<keyword evidence="3" id="KW-1185">Reference proteome</keyword>
<name>A0AAD9WL82_9ROSI</name>
<reference evidence="2" key="1">
    <citation type="journal article" date="2023" name="Plant J.">
        <title>Genome sequences and population genomics provide insights into the demographic history, inbreeding, and mutation load of two 'living fossil' tree species of Dipteronia.</title>
        <authorList>
            <person name="Feng Y."/>
            <person name="Comes H.P."/>
            <person name="Chen J."/>
            <person name="Zhu S."/>
            <person name="Lu R."/>
            <person name="Zhang X."/>
            <person name="Li P."/>
            <person name="Qiu J."/>
            <person name="Olsen K.M."/>
            <person name="Qiu Y."/>
        </authorList>
    </citation>
    <scope>NUCLEOTIDE SEQUENCE</scope>
    <source>
        <strain evidence="2">KIB01</strain>
    </source>
</reference>
<evidence type="ECO:0000313" key="3">
    <source>
        <dbReference type="Proteomes" id="UP001280121"/>
    </source>
</evidence>
<organism evidence="2 3">
    <name type="scientific">Dipteronia dyeriana</name>
    <dbReference type="NCBI Taxonomy" id="168575"/>
    <lineage>
        <taxon>Eukaryota</taxon>
        <taxon>Viridiplantae</taxon>
        <taxon>Streptophyta</taxon>
        <taxon>Embryophyta</taxon>
        <taxon>Tracheophyta</taxon>
        <taxon>Spermatophyta</taxon>
        <taxon>Magnoliopsida</taxon>
        <taxon>eudicotyledons</taxon>
        <taxon>Gunneridae</taxon>
        <taxon>Pentapetalae</taxon>
        <taxon>rosids</taxon>
        <taxon>malvids</taxon>
        <taxon>Sapindales</taxon>
        <taxon>Sapindaceae</taxon>
        <taxon>Hippocastanoideae</taxon>
        <taxon>Acereae</taxon>
        <taxon>Dipteronia</taxon>
    </lineage>
</organism>
<evidence type="ECO:0000313" key="2">
    <source>
        <dbReference type="EMBL" id="KAK2634185.1"/>
    </source>
</evidence>
<comment type="caution">
    <text evidence="2">The sequence shown here is derived from an EMBL/GenBank/DDBJ whole genome shotgun (WGS) entry which is preliminary data.</text>
</comment>
<feature type="region of interest" description="Disordered" evidence="1">
    <location>
        <begin position="44"/>
        <end position="63"/>
    </location>
</feature>
<sequence>MKELRLLILYGDQWFGENYEGGDLEMVFVPYDLTYHSFDLDGDSDSHNGDSDSDLDGNGDSGCDLDGNGDSGCDLDGYGKSGCDLDGDGDSGCDLDGDGDNGSDLDGDSDCGCDLDVDSVGCVYDRGGSSLALQPWIIPGVENYSIQTINNDEPSTTNSRFYKGIAKVMKIVYPDALHGLCGFHMVMNNKNKFIKEDVIEIFKRASKCYKESEFMEEMNQLQRVHPKAYDYLMNIGKEKWSHVYSPVRRYAMLTLSIIECLNSCL</sequence>
<evidence type="ECO:0000256" key="1">
    <source>
        <dbReference type="SAM" id="MobiDB-lite"/>
    </source>
</evidence>
<accession>A0AAD9WL82</accession>
<gene>
    <name evidence="2" type="ORF">Ddye_028977</name>
</gene>
<dbReference type="AlphaFoldDB" id="A0AAD9WL82"/>
<protein>
    <submittedName>
        <fullName evidence="2">Uncharacterized protein</fullName>
    </submittedName>
</protein>
<proteinExistence type="predicted"/>
<dbReference type="Proteomes" id="UP001280121">
    <property type="component" value="Unassembled WGS sequence"/>
</dbReference>